<dbReference type="AlphaFoldDB" id="A0A345XS76"/>
<organism evidence="3 4">
    <name type="scientific">Streptomyces armeniacus</name>
    <dbReference type="NCBI Taxonomy" id="83291"/>
    <lineage>
        <taxon>Bacteria</taxon>
        <taxon>Bacillati</taxon>
        <taxon>Actinomycetota</taxon>
        <taxon>Actinomycetes</taxon>
        <taxon>Kitasatosporales</taxon>
        <taxon>Streptomycetaceae</taxon>
        <taxon>Streptomyces</taxon>
    </lineage>
</organism>
<accession>A0A345XS76</accession>
<feature type="transmembrane region" description="Helical" evidence="2">
    <location>
        <begin position="285"/>
        <end position="302"/>
    </location>
</feature>
<feature type="transmembrane region" description="Helical" evidence="2">
    <location>
        <begin position="314"/>
        <end position="336"/>
    </location>
</feature>
<protein>
    <recommendedName>
        <fullName evidence="5">Peptidase C83 domain-containing protein</fullName>
    </recommendedName>
</protein>
<evidence type="ECO:0008006" key="5">
    <source>
        <dbReference type="Google" id="ProtNLM"/>
    </source>
</evidence>
<feature type="compositionally biased region" description="Basic and acidic residues" evidence="1">
    <location>
        <begin position="27"/>
        <end position="39"/>
    </location>
</feature>
<feature type="transmembrane region" description="Helical" evidence="2">
    <location>
        <begin position="205"/>
        <end position="226"/>
    </location>
</feature>
<feature type="compositionally biased region" description="Low complexity" evidence="1">
    <location>
        <begin position="184"/>
        <end position="195"/>
    </location>
</feature>
<keyword evidence="2" id="KW-0472">Membrane</keyword>
<feature type="region of interest" description="Disordered" evidence="1">
    <location>
        <begin position="1"/>
        <end position="206"/>
    </location>
</feature>
<evidence type="ECO:0000313" key="3">
    <source>
        <dbReference type="EMBL" id="AXK34492.1"/>
    </source>
</evidence>
<dbReference type="EMBL" id="CP031320">
    <property type="protein sequence ID" value="AXK34492.1"/>
    <property type="molecule type" value="Genomic_DNA"/>
</dbReference>
<feature type="compositionally biased region" description="Low complexity" evidence="1">
    <location>
        <begin position="50"/>
        <end position="64"/>
    </location>
</feature>
<evidence type="ECO:0000256" key="1">
    <source>
        <dbReference type="SAM" id="MobiDB-lite"/>
    </source>
</evidence>
<feature type="transmembrane region" description="Helical" evidence="2">
    <location>
        <begin position="232"/>
        <end position="250"/>
    </location>
</feature>
<evidence type="ECO:0000256" key="2">
    <source>
        <dbReference type="SAM" id="Phobius"/>
    </source>
</evidence>
<name>A0A345XS76_9ACTN</name>
<keyword evidence="4" id="KW-1185">Reference proteome</keyword>
<feature type="transmembrane region" description="Helical" evidence="2">
    <location>
        <begin position="262"/>
        <end position="279"/>
    </location>
</feature>
<dbReference type="Proteomes" id="UP000254425">
    <property type="component" value="Chromosome"/>
</dbReference>
<keyword evidence="2" id="KW-1133">Transmembrane helix</keyword>
<evidence type="ECO:0000313" key="4">
    <source>
        <dbReference type="Proteomes" id="UP000254425"/>
    </source>
</evidence>
<dbReference type="KEGG" id="sarm:DVA86_19425"/>
<keyword evidence="2" id="KW-0812">Transmembrane</keyword>
<reference evidence="3 4" key="1">
    <citation type="submission" date="2018-07" db="EMBL/GenBank/DDBJ databases">
        <title>Draft genome of the type strain Streptomyces armeniacus ATCC 15676.</title>
        <authorList>
            <person name="Labana P."/>
            <person name="Gosse J.T."/>
            <person name="Boddy C.N."/>
        </authorList>
    </citation>
    <scope>NUCLEOTIDE SEQUENCE [LARGE SCALE GENOMIC DNA]</scope>
    <source>
        <strain evidence="3 4">ATCC 15676</strain>
    </source>
</reference>
<feature type="transmembrane region" description="Helical" evidence="2">
    <location>
        <begin position="392"/>
        <end position="412"/>
    </location>
</feature>
<dbReference type="RefSeq" id="WP_208879954.1">
    <property type="nucleotide sequence ID" value="NZ_CP031320.1"/>
</dbReference>
<feature type="transmembrane region" description="Helical" evidence="2">
    <location>
        <begin position="365"/>
        <end position="385"/>
    </location>
</feature>
<gene>
    <name evidence="3" type="ORF">DVA86_19425</name>
</gene>
<feature type="compositionally biased region" description="Low complexity" evidence="1">
    <location>
        <begin position="113"/>
        <end position="141"/>
    </location>
</feature>
<feature type="transmembrane region" description="Helical" evidence="2">
    <location>
        <begin position="418"/>
        <end position="439"/>
    </location>
</feature>
<proteinExistence type="predicted"/>
<sequence>MTGRAPHYGGPYEPQDPHARQPYGRDAYGRDAYGHDAYGHDAYGPDARGQQPYAQQPYEPYEQPYGHEAYDPQRPVAYVQPQEPYDAYDAQPYEPQPGPHAYPYPHSQGTVYVPPQAQQPQQPQQTQQTQQPQQPQQAQPVPQAPPPPQARPHRTHPGPGPLPPEQHTTSATGALVPDDPAPRAPRTASASAPRSSTRRARPSPIIAPGLQPAAVTAVLALLLAGTAPLPRAVLAVAVVLLQAVTAAGWFRLNGMWPARQGIALAFLAGVTADVALLAAGREHTGTALVGTLGIWCVLAIVLQLRNHSSPDERLYALTAAFTATGLTVVAAGHLAIAPTSTDAVTVGAAAVGVAVLARALPLPPFVSPAVALLAAAGAGIAAGRLTDMGNEGALLGLAAGVCALTGLRVASYDFPSRFVHMTAGVALPLTLAAPAVYLLGRALV</sequence>